<evidence type="ECO:0000256" key="10">
    <source>
        <dbReference type="ARBA" id="ARBA00039381"/>
    </source>
</evidence>
<organism evidence="12 13">
    <name type="scientific">Mesorhizobium waimense</name>
    <dbReference type="NCBI Taxonomy" id="1300307"/>
    <lineage>
        <taxon>Bacteria</taxon>
        <taxon>Pseudomonadati</taxon>
        <taxon>Pseudomonadota</taxon>
        <taxon>Alphaproteobacteria</taxon>
        <taxon>Hyphomicrobiales</taxon>
        <taxon>Phyllobacteriaceae</taxon>
        <taxon>Mesorhizobium</taxon>
    </lineage>
</organism>
<evidence type="ECO:0000313" key="12">
    <source>
        <dbReference type="EMBL" id="RJT40376.1"/>
    </source>
</evidence>
<name>A0A3A5KXM8_9HYPH</name>
<protein>
    <recommendedName>
        <fullName evidence="10">Autoinducer 2 import system permease protein LsrD</fullName>
    </recommendedName>
</protein>
<feature type="transmembrane region" description="Helical" evidence="11">
    <location>
        <begin position="67"/>
        <end position="85"/>
    </location>
</feature>
<evidence type="ECO:0000256" key="7">
    <source>
        <dbReference type="ARBA" id="ARBA00022989"/>
    </source>
</evidence>
<evidence type="ECO:0000256" key="5">
    <source>
        <dbReference type="ARBA" id="ARBA00022519"/>
    </source>
</evidence>
<evidence type="ECO:0000256" key="9">
    <source>
        <dbReference type="ARBA" id="ARBA00025439"/>
    </source>
</evidence>
<feature type="transmembrane region" description="Helical" evidence="11">
    <location>
        <begin position="9"/>
        <end position="28"/>
    </location>
</feature>
<keyword evidence="6 11" id="KW-0812">Transmembrane</keyword>
<feature type="transmembrane region" description="Helical" evidence="11">
    <location>
        <begin position="169"/>
        <end position="188"/>
    </location>
</feature>
<feature type="transmembrane region" description="Helical" evidence="11">
    <location>
        <begin position="300"/>
        <end position="319"/>
    </location>
</feature>
<evidence type="ECO:0000313" key="13">
    <source>
        <dbReference type="Proteomes" id="UP000272706"/>
    </source>
</evidence>
<dbReference type="PANTHER" id="PTHR32196">
    <property type="entry name" value="ABC TRANSPORTER PERMEASE PROTEIN YPHD-RELATED-RELATED"/>
    <property type="match status" value="1"/>
</dbReference>
<dbReference type="Pfam" id="PF02653">
    <property type="entry name" value="BPD_transp_2"/>
    <property type="match status" value="1"/>
</dbReference>
<dbReference type="InterPro" id="IPR001851">
    <property type="entry name" value="ABC_transp_permease"/>
</dbReference>
<dbReference type="Proteomes" id="UP000272706">
    <property type="component" value="Unassembled WGS sequence"/>
</dbReference>
<dbReference type="CDD" id="cd06579">
    <property type="entry name" value="TM_PBP1_transp_AraH_like"/>
    <property type="match status" value="1"/>
</dbReference>
<comment type="function">
    <text evidence="9">Part of the ABC transporter complex LsrABCD involved in autoinducer 2 (AI-2) import. Probably responsible for the translocation of the substrate across the membrane.</text>
</comment>
<evidence type="ECO:0000256" key="8">
    <source>
        <dbReference type="ARBA" id="ARBA00023136"/>
    </source>
</evidence>
<dbReference type="GO" id="GO:0022857">
    <property type="term" value="F:transmembrane transporter activity"/>
    <property type="evidence" value="ECO:0007669"/>
    <property type="project" value="InterPro"/>
</dbReference>
<proteinExistence type="predicted"/>
<comment type="subunit">
    <text evidence="2">The complex is composed of two ATP-binding proteins (LsrA), two transmembrane proteins (LsrC and LsrD) and a solute-binding protein (LsrB).</text>
</comment>
<feature type="transmembrane region" description="Helical" evidence="11">
    <location>
        <begin position="40"/>
        <end position="60"/>
    </location>
</feature>
<feature type="transmembrane region" description="Helical" evidence="11">
    <location>
        <begin position="248"/>
        <end position="265"/>
    </location>
</feature>
<comment type="subcellular location">
    <subcellularLocation>
        <location evidence="1">Cell membrane</location>
        <topology evidence="1">Multi-pass membrane protein</topology>
    </subcellularLocation>
</comment>
<evidence type="ECO:0000256" key="2">
    <source>
        <dbReference type="ARBA" id="ARBA00011262"/>
    </source>
</evidence>
<evidence type="ECO:0000256" key="4">
    <source>
        <dbReference type="ARBA" id="ARBA00022475"/>
    </source>
</evidence>
<evidence type="ECO:0000256" key="6">
    <source>
        <dbReference type="ARBA" id="ARBA00022692"/>
    </source>
</evidence>
<feature type="transmembrane region" description="Helical" evidence="11">
    <location>
        <begin position="91"/>
        <end position="114"/>
    </location>
</feature>
<dbReference type="AlphaFoldDB" id="A0A3A5KXM8"/>
<keyword evidence="4" id="KW-1003">Cell membrane</keyword>
<evidence type="ECO:0000256" key="11">
    <source>
        <dbReference type="SAM" id="Phobius"/>
    </source>
</evidence>
<feature type="transmembrane region" description="Helical" evidence="11">
    <location>
        <begin position="121"/>
        <end position="149"/>
    </location>
</feature>
<evidence type="ECO:0000256" key="1">
    <source>
        <dbReference type="ARBA" id="ARBA00004651"/>
    </source>
</evidence>
<keyword evidence="3" id="KW-0813">Transport</keyword>
<dbReference type="EMBL" id="QZWZ01000006">
    <property type="protein sequence ID" value="RJT40376.1"/>
    <property type="molecule type" value="Genomic_DNA"/>
</dbReference>
<keyword evidence="5" id="KW-0997">Cell inner membrane</keyword>
<gene>
    <name evidence="12" type="ORF">D3227_10400</name>
</gene>
<reference evidence="12 13" key="1">
    <citation type="submission" date="2018-09" db="EMBL/GenBank/DDBJ databases">
        <title>Mesorhizobium carmichaelinearum sp. nov. isolated from Carmichaelinea spp. root nodules in New Zealand.</title>
        <authorList>
            <person name="De Meyer S.E."/>
        </authorList>
    </citation>
    <scope>NUCLEOTIDE SEQUENCE [LARGE SCALE GENOMIC DNA]</scope>
    <source>
        <strain evidence="12 13">ICMP19557</strain>
    </source>
</reference>
<accession>A0A3A5KXM8</accession>
<dbReference type="OrthoDB" id="9083442at2"/>
<feature type="transmembrane region" description="Helical" evidence="11">
    <location>
        <begin position="219"/>
        <end position="242"/>
    </location>
</feature>
<keyword evidence="13" id="KW-1185">Reference proteome</keyword>
<sequence>MTRFLRNQGWVAGLFALFVLLFVLTKLIQPGYGSGDFGSLVRAVLPYAFAVAAQTVVVIAGGIDLSVAAMMALTSVTAASMMNGASEEYALFVVPFVLAMGLVLGALNGILIVVTRVPDIVVTLATLFVLQGAALLVLGAPGGAAADWLKASIVGTLPIPGLPDNIDAWVPKALVLLVVCLCIIWIPLRRSKLGLSIYAIGSSELAAFRSGVPVARTRIIAYALSGLFAAMGGLALTMSTGIGAPIPGPYLLASVAAVVLGGVALGGGKGGLLGPIVAVFVLRLVRTDLTLLAIDPNVTAIIEGAIMVAVVMFGAFITIRGRPAGAMP</sequence>
<dbReference type="PANTHER" id="PTHR32196:SF71">
    <property type="entry name" value="AUTOINDUCER 2 IMPORT SYSTEM PERMEASE PROTEIN LSRD"/>
    <property type="match status" value="1"/>
</dbReference>
<keyword evidence="8 11" id="KW-0472">Membrane</keyword>
<comment type="caution">
    <text evidence="12">The sequence shown here is derived from an EMBL/GenBank/DDBJ whole genome shotgun (WGS) entry which is preliminary data.</text>
</comment>
<dbReference type="GO" id="GO:0005886">
    <property type="term" value="C:plasma membrane"/>
    <property type="evidence" value="ECO:0007669"/>
    <property type="project" value="UniProtKB-SubCell"/>
</dbReference>
<dbReference type="RefSeq" id="WP_120014020.1">
    <property type="nucleotide sequence ID" value="NZ_QZWZ01000006.1"/>
</dbReference>
<keyword evidence="7 11" id="KW-1133">Transmembrane helix</keyword>
<evidence type="ECO:0000256" key="3">
    <source>
        <dbReference type="ARBA" id="ARBA00022448"/>
    </source>
</evidence>